<evidence type="ECO:0000256" key="1">
    <source>
        <dbReference type="SAM" id="MobiDB-lite"/>
    </source>
</evidence>
<feature type="compositionally biased region" description="Low complexity" evidence="1">
    <location>
        <begin position="174"/>
        <end position="186"/>
    </location>
</feature>
<feature type="compositionally biased region" description="Acidic residues" evidence="1">
    <location>
        <begin position="56"/>
        <end position="65"/>
    </location>
</feature>
<dbReference type="AlphaFoldDB" id="A0A835Y5Z2"/>
<gene>
    <name evidence="2" type="ORF">HYH03_004973</name>
</gene>
<feature type="region of interest" description="Disordered" evidence="1">
    <location>
        <begin position="89"/>
        <end position="186"/>
    </location>
</feature>
<protein>
    <submittedName>
        <fullName evidence="2">Uncharacterized protein</fullName>
    </submittedName>
</protein>
<reference evidence="2" key="1">
    <citation type="journal article" date="2020" name="bioRxiv">
        <title>Comparative genomics of Chlamydomonas.</title>
        <authorList>
            <person name="Craig R.J."/>
            <person name="Hasan A.R."/>
            <person name="Ness R.W."/>
            <person name="Keightley P.D."/>
        </authorList>
    </citation>
    <scope>NUCLEOTIDE SEQUENCE</scope>
    <source>
        <strain evidence="2">CCAP 11/70</strain>
    </source>
</reference>
<keyword evidence="3" id="KW-1185">Reference proteome</keyword>
<organism evidence="2 3">
    <name type="scientific">Edaphochlamys debaryana</name>
    <dbReference type="NCBI Taxonomy" id="47281"/>
    <lineage>
        <taxon>Eukaryota</taxon>
        <taxon>Viridiplantae</taxon>
        <taxon>Chlorophyta</taxon>
        <taxon>core chlorophytes</taxon>
        <taxon>Chlorophyceae</taxon>
        <taxon>CS clade</taxon>
        <taxon>Chlamydomonadales</taxon>
        <taxon>Chlamydomonadales incertae sedis</taxon>
        <taxon>Edaphochlamys</taxon>
    </lineage>
</organism>
<dbReference type="Proteomes" id="UP000612055">
    <property type="component" value="Unassembled WGS sequence"/>
</dbReference>
<accession>A0A835Y5Z2</accession>
<name>A0A835Y5Z2_9CHLO</name>
<feature type="compositionally biased region" description="Gly residues" evidence="1">
    <location>
        <begin position="113"/>
        <end position="133"/>
    </location>
</feature>
<feature type="compositionally biased region" description="Gly residues" evidence="1">
    <location>
        <begin position="92"/>
        <end position="104"/>
    </location>
</feature>
<proteinExistence type="predicted"/>
<comment type="caution">
    <text evidence="2">The sequence shown here is derived from an EMBL/GenBank/DDBJ whole genome shotgun (WGS) entry which is preliminary data.</text>
</comment>
<sequence>MNPLYAGDGVPLMPGPLALYMAGTNDMYIPYYSKAVAKVFERLRASEGARGRASEDDPESASDADEAGKVGEGAGACEGLEAGEACEVDKAGTGGEDGQGGVDGAGSEDGEGGEGGAGGGSTVEGAGREGGSVAGVSEDGEGDEVVSDAGETLADVPTGGPIAYAGEAGNTLRPAASNPTTASTTAHTFSVGSGMAALSMYDSDDE</sequence>
<evidence type="ECO:0000313" key="3">
    <source>
        <dbReference type="Proteomes" id="UP000612055"/>
    </source>
</evidence>
<dbReference type="EMBL" id="JAEHOE010000016">
    <property type="protein sequence ID" value="KAG2496967.1"/>
    <property type="molecule type" value="Genomic_DNA"/>
</dbReference>
<feature type="region of interest" description="Disordered" evidence="1">
    <location>
        <begin position="48"/>
        <end position="74"/>
    </location>
</feature>
<evidence type="ECO:0000313" key="2">
    <source>
        <dbReference type="EMBL" id="KAG2496967.1"/>
    </source>
</evidence>